<feature type="signal peptide" evidence="1">
    <location>
        <begin position="1"/>
        <end position="23"/>
    </location>
</feature>
<dbReference type="OrthoDB" id="1070463at2"/>
<dbReference type="AlphaFoldDB" id="A0A2S7IHM0"/>
<dbReference type="Pfam" id="PF13372">
    <property type="entry name" value="Alginate_exp"/>
    <property type="match status" value="1"/>
</dbReference>
<dbReference type="EMBL" id="PTRA01000004">
    <property type="protein sequence ID" value="PQA55489.1"/>
    <property type="molecule type" value="Genomic_DNA"/>
</dbReference>
<accession>A0A2S7IHM0</accession>
<sequence length="506" mass="56587">MKKMYLMVLALGGASCIGPTAHAQLSLTGQLRTRTELRDGYGNLAPRGSQAAIFTSQRTRLSFGYQASRLRMNVTLQDVRVWGQDASSISVVDGNRLSVHEAWGEIQLINRADTTLKFRPIDELSLKVGRQELVYDDVRLLGNLDWLQQGRRFDAALLKFRHQGWKLDLGGGFNQNSDAFGLTGTSYTPGNVPTTALSTKNTLLPLPAGFIPTSGKNGSPILTNAVSTNGQTQQFKAFQMAYLQRSIRQQTFSALFFKDDFSKYRIDSIGSESSGYVYGRKYDVLGVHSRLTYGAMLLGKLSKRVNYQAFGYLQSGRDRDGLRIQQAYHYGGNAFIQQGHFSFGLGYEVLSGNKSGLKTGETSRFDPLYGTPHRHWGYMDYFYVGTGSPSGGLQDSFFKSKYAHKRLTASFDVHYFALASPVLNRSIDGTLPTRIQGGLGWEYDFVATYLLNSFTSLELGYSFMQGNNRLEYVKQNTVNQKDKQGQWAYLMLNIRPDFLAKNQSSR</sequence>
<dbReference type="Proteomes" id="UP000239590">
    <property type="component" value="Unassembled WGS sequence"/>
</dbReference>
<keyword evidence="1" id="KW-0732">Signal</keyword>
<evidence type="ECO:0000313" key="3">
    <source>
        <dbReference type="EMBL" id="PQA55489.1"/>
    </source>
</evidence>
<comment type="caution">
    <text evidence="3">The sequence shown here is derived from an EMBL/GenBank/DDBJ whole genome shotgun (WGS) entry which is preliminary data.</text>
</comment>
<evidence type="ECO:0000313" key="4">
    <source>
        <dbReference type="Proteomes" id="UP000239590"/>
    </source>
</evidence>
<gene>
    <name evidence="3" type="ORF">C5O19_18885</name>
</gene>
<organism evidence="3 4">
    <name type="scientific">Siphonobacter curvatus</name>
    <dbReference type="NCBI Taxonomy" id="2094562"/>
    <lineage>
        <taxon>Bacteria</taxon>
        <taxon>Pseudomonadati</taxon>
        <taxon>Bacteroidota</taxon>
        <taxon>Cytophagia</taxon>
        <taxon>Cytophagales</taxon>
        <taxon>Cytophagaceae</taxon>
        <taxon>Siphonobacter</taxon>
    </lineage>
</organism>
<feature type="chain" id="PRO_5015670977" description="Alginate export domain-containing protein" evidence="1">
    <location>
        <begin position="24"/>
        <end position="506"/>
    </location>
</feature>
<reference evidence="4" key="1">
    <citation type="submission" date="2018-02" db="EMBL/GenBank/DDBJ databases">
        <title>Genome sequencing of Solimonas sp. HR-BB.</title>
        <authorList>
            <person name="Lee Y."/>
            <person name="Jeon C.O."/>
        </authorList>
    </citation>
    <scope>NUCLEOTIDE SEQUENCE [LARGE SCALE GENOMIC DNA]</scope>
    <source>
        <strain evidence="4">HR-U</strain>
    </source>
</reference>
<proteinExistence type="predicted"/>
<keyword evidence="4" id="KW-1185">Reference proteome</keyword>
<protein>
    <recommendedName>
        <fullName evidence="2">Alginate export domain-containing protein</fullName>
    </recommendedName>
</protein>
<dbReference type="RefSeq" id="WP_104714957.1">
    <property type="nucleotide sequence ID" value="NZ_PTRA01000004.1"/>
</dbReference>
<evidence type="ECO:0000259" key="2">
    <source>
        <dbReference type="Pfam" id="PF13372"/>
    </source>
</evidence>
<dbReference type="InterPro" id="IPR025388">
    <property type="entry name" value="Alginate_export_dom"/>
</dbReference>
<name>A0A2S7IHM0_9BACT</name>
<feature type="domain" description="Alginate export" evidence="2">
    <location>
        <begin position="24"/>
        <end position="169"/>
    </location>
</feature>
<evidence type="ECO:0000256" key="1">
    <source>
        <dbReference type="SAM" id="SignalP"/>
    </source>
</evidence>
<dbReference type="PROSITE" id="PS51257">
    <property type="entry name" value="PROKAR_LIPOPROTEIN"/>
    <property type="match status" value="1"/>
</dbReference>